<gene>
    <name evidence="9" type="ORF">CEUSTIGMA_g2224.t1</name>
</gene>
<dbReference type="PANTHER" id="PTHR13036:SF0">
    <property type="entry name" value="CHITOBIOSYLDIPHOSPHODOLICHOL BETA-MANNOSYLTRANSFERASE"/>
    <property type="match status" value="1"/>
</dbReference>
<keyword evidence="7" id="KW-1133">Transmembrane helix</keyword>
<dbReference type="OrthoDB" id="614844at2759"/>
<sequence length="501" mass="55403">MKKSSTLITWVVVLGDFGRSPRMQYHTESLSNKPNSVVYVIAYGGATPLKSLKEARNVHINTLHEVPKIITKLPGVLKLIFKVLHQLTCMMWLMLIQLPAPTNILMQNPPAIPTMVLCWLAARRHGASLVIDWHNFGHSIMALKHSPTSTIVRLARNHEAAWGRMADKSFCVTCAMKDELSNPRWRISATVLYDRPPHRFCQTDVHTAHTLFVKLAAALSGSESECVAHTCELQPCTDFASSQASSWSSTMTIATTCSSTNQKSNQAATVDWRSDRPAVVVSSTSWTPDEDFGILLEALILYEQDMQAQIEELTGIGFSTEAGRGPSRSKQDGRESATLRLPPLLVLITGRGPLREMYLEKVSQLQLKHVAVRSLWLEADDYPLLLGAADLGVSLHASSSGLDLPMKVVDMFGAGLPVCALSYNCIHELVEAGETGLLFTNPGELCQQLQQLLSGFPTAPSKQLMHLQKQVRDKEQGLRWDVNWDRVAWPLLCQKKGTSSS</sequence>
<dbReference type="Pfam" id="PF13692">
    <property type="entry name" value="Glyco_trans_1_4"/>
    <property type="match status" value="1"/>
</dbReference>
<keyword evidence="10" id="KW-1185">Reference proteome</keyword>
<comment type="subcellular location">
    <subcellularLocation>
        <location evidence="1">Endoplasmic reticulum membrane</location>
        <topology evidence="1">Single-pass membrane protein</topology>
    </subcellularLocation>
</comment>
<dbReference type="SUPFAM" id="SSF53756">
    <property type="entry name" value="UDP-Glycosyltransferase/glycogen phosphorylase"/>
    <property type="match status" value="1"/>
</dbReference>
<dbReference type="PANTHER" id="PTHR13036">
    <property type="entry name" value="BETA1,4 MANNOSYLTRANSFERASE"/>
    <property type="match status" value="1"/>
</dbReference>
<dbReference type="GO" id="GO:0000030">
    <property type="term" value="F:mannosyltransferase activity"/>
    <property type="evidence" value="ECO:0007669"/>
    <property type="project" value="InterPro"/>
</dbReference>
<evidence type="ECO:0008006" key="11">
    <source>
        <dbReference type="Google" id="ProtNLM"/>
    </source>
</evidence>
<proteinExistence type="predicted"/>
<dbReference type="InterPro" id="IPR026051">
    <property type="entry name" value="ALG1-like"/>
</dbReference>
<keyword evidence="3" id="KW-0328">Glycosyltransferase</keyword>
<evidence type="ECO:0000256" key="8">
    <source>
        <dbReference type="ARBA" id="ARBA00023136"/>
    </source>
</evidence>
<organism evidence="9 10">
    <name type="scientific">Chlamydomonas eustigma</name>
    <dbReference type="NCBI Taxonomy" id="1157962"/>
    <lineage>
        <taxon>Eukaryota</taxon>
        <taxon>Viridiplantae</taxon>
        <taxon>Chlorophyta</taxon>
        <taxon>core chlorophytes</taxon>
        <taxon>Chlorophyceae</taxon>
        <taxon>CS clade</taxon>
        <taxon>Chlamydomonadales</taxon>
        <taxon>Chlamydomonadaceae</taxon>
        <taxon>Chlamydomonas</taxon>
    </lineage>
</organism>
<evidence type="ECO:0000313" key="10">
    <source>
        <dbReference type="Proteomes" id="UP000232323"/>
    </source>
</evidence>
<dbReference type="EMBL" id="BEGY01000009">
    <property type="protein sequence ID" value="GAX74777.1"/>
    <property type="molecule type" value="Genomic_DNA"/>
</dbReference>
<evidence type="ECO:0000313" key="9">
    <source>
        <dbReference type="EMBL" id="GAX74777.1"/>
    </source>
</evidence>
<keyword evidence="5" id="KW-0812">Transmembrane</keyword>
<name>A0A250WVC0_9CHLO</name>
<dbReference type="STRING" id="1157962.A0A250WVC0"/>
<accession>A0A250WVC0</accession>
<dbReference type="AlphaFoldDB" id="A0A250WVC0"/>
<evidence type="ECO:0000256" key="5">
    <source>
        <dbReference type="ARBA" id="ARBA00022692"/>
    </source>
</evidence>
<evidence type="ECO:0000256" key="4">
    <source>
        <dbReference type="ARBA" id="ARBA00022679"/>
    </source>
</evidence>
<evidence type="ECO:0000256" key="3">
    <source>
        <dbReference type="ARBA" id="ARBA00022676"/>
    </source>
</evidence>
<comment type="pathway">
    <text evidence="2">Protein modification; protein glycosylation.</text>
</comment>
<evidence type="ECO:0000256" key="6">
    <source>
        <dbReference type="ARBA" id="ARBA00022824"/>
    </source>
</evidence>
<keyword evidence="4" id="KW-0808">Transferase</keyword>
<dbReference type="Gene3D" id="3.40.50.2000">
    <property type="entry name" value="Glycogen Phosphorylase B"/>
    <property type="match status" value="1"/>
</dbReference>
<protein>
    <recommendedName>
        <fullName evidence="11">Glycosyltransferase subfamily 4-like N-terminal domain-containing protein</fullName>
    </recommendedName>
</protein>
<keyword evidence="8" id="KW-0472">Membrane</keyword>
<dbReference type="GO" id="GO:0005789">
    <property type="term" value="C:endoplasmic reticulum membrane"/>
    <property type="evidence" value="ECO:0007669"/>
    <property type="project" value="UniProtKB-SubCell"/>
</dbReference>
<keyword evidence="6" id="KW-0256">Endoplasmic reticulum</keyword>
<evidence type="ECO:0000256" key="7">
    <source>
        <dbReference type="ARBA" id="ARBA00022989"/>
    </source>
</evidence>
<evidence type="ECO:0000256" key="1">
    <source>
        <dbReference type="ARBA" id="ARBA00004389"/>
    </source>
</evidence>
<comment type="caution">
    <text evidence="9">The sequence shown here is derived from an EMBL/GenBank/DDBJ whole genome shotgun (WGS) entry which is preliminary data.</text>
</comment>
<evidence type="ECO:0000256" key="2">
    <source>
        <dbReference type="ARBA" id="ARBA00004922"/>
    </source>
</evidence>
<reference evidence="9 10" key="1">
    <citation type="submission" date="2017-08" db="EMBL/GenBank/DDBJ databases">
        <title>Acidophilic green algal genome provides insights into adaptation to an acidic environment.</title>
        <authorList>
            <person name="Hirooka S."/>
            <person name="Hirose Y."/>
            <person name="Kanesaki Y."/>
            <person name="Higuchi S."/>
            <person name="Fujiwara T."/>
            <person name="Onuma R."/>
            <person name="Era A."/>
            <person name="Ohbayashi R."/>
            <person name="Uzuka A."/>
            <person name="Nozaki H."/>
            <person name="Yoshikawa H."/>
            <person name="Miyagishima S.Y."/>
        </authorList>
    </citation>
    <scope>NUCLEOTIDE SEQUENCE [LARGE SCALE GENOMIC DNA]</scope>
    <source>
        <strain evidence="9 10">NIES-2499</strain>
    </source>
</reference>
<dbReference type="Proteomes" id="UP000232323">
    <property type="component" value="Unassembled WGS sequence"/>
</dbReference>